<proteinExistence type="predicted"/>
<organism evidence="1 2">
    <name type="scientific">Terrisporobacter muris</name>
    <dbReference type="NCBI Taxonomy" id="2963284"/>
    <lineage>
        <taxon>Bacteria</taxon>
        <taxon>Bacillati</taxon>
        <taxon>Bacillota</taxon>
        <taxon>Clostridia</taxon>
        <taxon>Peptostreptococcales</taxon>
        <taxon>Peptostreptococcaceae</taxon>
        <taxon>Terrisporobacter</taxon>
    </lineage>
</organism>
<keyword evidence="2" id="KW-1185">Reference proteome</keyword>
<reference evidence="1" key="1">
    <citation type="submission" date="2022-07" db="EMBL/GenBank/DDBJ databases">
        <title>Enhanced cultured diversity of the mouse gut microbiota enables custom-made synthetic communities.</title>
        <authorList>
            <person name="Afrizal A."/>
        </authorList>
    </citation>
    <scope>NUCLEOTIDE SEQUENCE</scope>
    <source>
        <strain evidence="1">DSM 29186</strain>
    </source>
</reference>
<sequence length="68" mass="8134">MCECFITSDKDKAYIDYVGYNYLIIKDIFTDDPVKISISEQEANFWKEELSDQETSYVFYDKEKKILL</sequence>
<gene>
    <name evidence="1" type="ORF">NSA58_13505</name>
</gene>
<name>A0A9X2MGQ0_9FIRM</name>
<accession>A0A9X2MGQ0</accession>
<evidence type="ECO:0000313" key="1">
    <source>
        <dbReference type="EMBL" id="MCR1823806.1"/>
    </source>
</evidence>
<comment type="caution">
    <text evidence="1">The sequence shown here is derived from an EMBL/GenBank/DDBJ whole genome shotgun (WGS) entry which is preliminary data.</text>
</comment>
<dbReference type="EMBL" id="JANKBY010000194">
    <property type="protein sequence ID" value="MCR1823806.1"/>
    <property type="molecule type" value="Genomic_DNA"/>
</dbReference>
<dbReference type="RefSeq" id="WP_257560564.1">
    <property type="nucleotide sequence ID" value="NZ_JANKBY010000194.1"/>
</dbReference>
<dbReference type="AlphaFoldDB" id="A0A9X2MGQ0"/>
<evidence type="ECO:0000313" key="2">
    <source>
        <dbReference type="Proteomes" id="UP001140817"/>
    </source>
</evidence>
<dbReference type="Proteomes" id="UP001140817">
    <property type="component" value="Unassembled WGS sequence"/>
</dbReference>
<protein>
    <submittedName>
        <fullName evidence="1">Uncharacterized protein</fullName>
    </submittedName>
</protein>